<gene>
    <name evidence="1" type="ORF">BJ138DRAFT_779440</name>
</gene>
<comment type="caution">
    <text evidence="1">The sequence shown here is derived from an EMBL/GenBank/DDBJ whole genome shotgun (WGS) entry which is preliminary data.</text>
</comment>
<name>A0ACB7ZX84_9AGAM</name>
<dbReference type="Proteomes" id="UP000790377">
    <property type="component" value="Unassembled WGS sequence"/>
</dbReference>
<proteinExistence type="predicted"/>
<organism evidence="1 2">
    <name type="scientific">Hygrophoropsis aurantiaca</name>
    <dbReference type="NCBI Taxonomy" id="72124"/>
    <lineage>
        <taxon>Eukaryota</taxon>
        <taxon>Fungi</taxon>
        <taxon>Dikarya</taxon>
        <taxon>Basidiomycota</taxon>
        <taxon>Agaricomycotina</taxon>
        <taxon>Agaricomycetes</taxon>
        <taxon>Agaricomycetidae</taxon>
        <taxon>Boletales</taxon>
        <taxon>Coniophorineae</taxon>
        <taxon>Hygrophoropsidaceae</taxon>
        <taxon>Hygrophoropsis</taxon>
    </lineage>
</organism>
<keyword evidence="2" id="KW-1185">Reference proteome</keyword>
<dbReference type="EMBL" id="MU268202">
    <property type="protein sequence ID" value="KAH7905393.1"/>
    <property type="molecule type" value="Genomic_DNA"/>
</dbReference>
<reference evidence="1" key="1">
    <citation type="journal article" date="2021" name="New Phytol.">
        <title>Evolutionary innovations through gain and loss of genes in the ectomycorrhizal Boletales.</title>
        <authorList>
            <person name="Wu G."/>
            <person name="Miyauchi S."/>
            <person name="Morin E."/>
            <person name="Kuo A."/>
            <person name="Drula E."/>
            <person name="Varga T."/>
            <person name="Kohler A."/>
            <person name="Feng B."/>
            <person name="Cao Y."/>
            <person name="Lipzen A."/>
            <person name="Daum C."/>
            <person name="Hundley H."/>
            <person name="Pangilinan J."/>
            <person name="Johnson J."/>
            <person name="Barry K."/>
            <person name="LaButti K."/>
            <person name="Ng V."/>
            <person name="Ahrendt S."/>
            <person name="Min B."/>
            <person name="Choi I.G."/>
            <person name="Park H."/>
            <person name="Plett J.M."/>
            <person name="Magnuson J."/>
            <person name="Spatafora J.W."/>
            <person name="Nagy L.G."/>
            <person name="Henrissat B."/>
            <person name="Grigoriev I.V."/>
            <person name="Yang Z.L."/>
            <person name="Xu J."/>
            <person name="Martin F.M."/>
        </authorList>
    </citation>
    <scope>NUCLEOTIDE SEQUENCE</scope>
    <source>
        <strain evidence="1">ATCC 28755</strain>
    </source>
</reference>
<sequence>MSINYIVSQGGVAYGLHNDQIELPHAHNLVEVNVSQATQSNSVQLATHWDAVSTEPENFDQAMAQQYIAMFLQLIEPRSEFQQEGPSLASPEATRVPCRIVSGGLTCEDLIGVTKAEVSRHLRMQHGVNSASRGVTCTWNGGCAAMPMRGDTIARHVVSRHLGTGKVKCRVCGKRFARRDVFKPHAVDGIQCNGTQLEALAV</sequence>
<evidence type="ECO:0000313" key="1">
    <source>
        <dbReference type="EMBL" id="KAH7905393.1"/>
    </source>
</evidence>
<protein>
    <submittedName>
        <fullName evidence="1">Uncharacterized protein</fullName>
    </submittedName>
</protein>
<accession>A0ACB7ZX84</accession>
<evidence type="ECO:0000313" key="2">
    <source>
        <dbReference type="Proteomes" id="UP000790377"/>
    </source>
</evidence>